<dbReference type="AlphaFoldDB" id="A0A7U2I5N7"/>
<feature type="compositionally biased region" description="Low complexity" evidence="1">
    <location>
        <begin position="47"/>
        <end position="61"/>
    </location>
</feature>
<feature type="compositionally biased region" description="Polar residues" evidence="1">
    <location>
        <begin position="1"/>
        <end position="12"/>
    </location>
</feature>
<proteinExistence type="predicted"/>
<feature type="compositionally biased region" description="Low complexity" evidence="1">
    <location>
        <begin position="470"/>
        <end position="486"/>
    </location>
</feature>
<dbReference type="PANTHER" id="PTHR36519:SF9">
    <property type="entry name" value="EB DOMAIN-CONTAINING PROTEIN-RELATED"/>
    <property type="match status" value="1"/>
</dbReference>
<dbReference type="KEGG" id="pno:SNOG_11355"/>
<dbReference type="RefSeq" id="XP_001801599.1">
    <property type="nucleotide sequence ID" value="XM_001801547.1"/>
</dbReference>
<evidence type="ECO:0000313" key="2">
    <source>
        <dbReference type="EMBL" id="QRD02599.1"/>
    </source>
</evidence>
<feature type="compositionally biased region" description="Basic and acidic residues" evidence="1">
    <location>
        <begin position="289"/>
        <end position="310"/>
    </location>
</feature>
<feature type="compositionally biased region" description="Basic and acidic residues" evidence="1">
    <location>
        <begin position="444"/>
        <end position="455"/>
    </location>
</feature>
<feature type="region of interest" description="Disordered" evidence="1">
    <location>
        <begin position="1"/>
        <end position="71"/>
    </location>
</feature>
<gene>
    <name evidence="2" type="ORF">JI435_113550</name>
</gene>
<feature type="compositionally biased region" description="Basic and acidic residues" evidence="1">
    <location>
        <begin position="212"/>
        <end position="224"/>
    </location>
</feature>
<feature type="region of interest" description="Disordered" evidence="1">
    <location>
        <begin position="405"/>
        <end position="486"/>
    </location>
</feature>
<evidence type="ECO:0000313" key="3">
    <source>
        <dbReference type="Proteomes" id="UP000663193"/>
    </source>
</evidence>
<protein>
    <submittedName>
        <fullName evidence="2">Uncharacterized protein</fullName>
    </submittedName>
</protein>
<keyword evidence="3" id="KW-1185">Reference proteome</keyword>
<feature type="region of interest" description="Disordered" evidence="1">
    <location>
        <begin position="210"/>
        <end position="260"/>
    </location>
</feature>
<dbReference type="OrthoDB" id="3795730at2759"/>
<dbReference type="VEuPathDB" id="FungiDB:JI435_113550"/>
<feature type="compositionally biased region" description="Pro residues" evidence="1">
    <location>
        <begin position="243"/>
        <end position="256"/>
    </location>
</feature>
<organism evidence="2 3">
    <name type="scientific">Phaeosphaeria nodorum (strain SN15 / ATCC MYA-4574 / FGSC 10173)</name>
    <name type="common">Glume blotch fungus</name>
    <name type="synonym">Parastagonospora nodorum</name>
    <dbReference type="NCBI Taxonomy" id="321614"/>
    <lineage>
        <taxon>Eukaryota</taxon>
        <taxon>Fungi</taxon>
        <taxon>Dikarya</taxon>
        <taxon>Ascomycota</taxon>
        <taxon>Pezizomycotina</taxon>
        <taxon>Dothideomycetes</taxon>
        <taxon>Pleosporomycetidae</taxon>
        <taxon>Pleosporales</taxon>
        <taxon>Pleosporineae</taxon>
        <taxon>Phaeosphaeriaceae</taxon>
        <taxon>Parastagonospora</taxon>
    </lineage>
</organism>
<sequence>MSTTLSTRRQQPTTSFTTSKRSSATSTTTSQATPTSSIVDRQFSLDTSSSTFSATTNTSNNVIGATPTSTPSAKCSADSDCGSNKICSKGVCARVIDGAPFGPAGGSTSGSTSHMSSGAATGLGLGVLSFILILFGLGIWLWRRRVQKIPSFTIESSRVNRSRSVSSATDQKTLVASVPNSPQYANFREQYDLEHTASLAQLVLPHKVASHHRFEKDGAADEKQNSSTVTTRQRSQSTQKRLPLPPKDMPLPPPPTTTEKKYTVNVNINKSMIFDDVMYKMASTPRDTGTPRESETPRDRTKYRFEEYHPPVKITPPISLSSDKRKSEIELAPYPRNTRVSTAPTVSDEGEDGERSLKRKSTLKRLQSRPPQLHLPGLSSPPSPSLSFKSYDWYQDIIGTEQTNLEDTVLTTSAPSIPDRSPRRSPTRPNFIAIPPSTLSEPPIPDRHPHRDLERGLLPAPLSPRPLTPSSPSLLSPSTAATPSPTSTNFILAPAVYVMPSKPARVSLHSSMSQKPHKPRKSWLPAEGLYLPKEGTQDSYTMFKRRISDDSRPTSYSPF</sequence>
<feature type="region of interest" description="Disordered" evidence="1">
    <location>
        <begin position="509"/>
        <end position="530"/>
    </location>
</feature>
<feature type="compositionally biased region" description="Low complexity" evidence="1">
    <location>
        <begin position="13"/>
        <end position="37"/>
    </location>
</feature>
<feature type="region of interest" description="Disordered" evidence="1">
    <location>
        <begin position="282"/>
        <end position="385"/>
    </location>
</feature>
<name>A0A7U2I5N7_PHANO</name>
<dbReference type="PANTHER" id="PTHR36519">
    <property type="entry name" value="FIP (FUNGUS-INDUCED PROTEIN) RELATED-RELATED"/>
    <property type="match status" value="1"/>
</dbReference>
<evidence type="ECO:0000256" key="1">
    <source>
        <dbReference type="SAM" id="MobiDB-lite"/>
    </source>
</evidence>
<feature type="compositionally biased region" description="Low complexity" evidence="1">
    <location>
        <begin position="225"/>
        <end position="239"/>
    </location>
</feature>
<feature type="compositionally biased region" description="Basic residues" evidence="1">
    <location>
        <begin position="357"/>
        <end position="367"/>
    </location>
</feature>
<dbReference type="EMBL" id="CP069036">
    <property type="protein sequence ID" value="QRD02599.1"/>
    <property type="molecule type" value="Genomic_DNA"/>
</dbReference>
<dbReference type="Proteomes" id="UP000663193">
    <property type="component" value="Chromosome 14"/>
</dbReference>
<dbReference type="OMA" id="FRSYDWY"/>
<reference evidence="3" key="1">
    <citation type="journal article" date="2021" name="BMC Genomics">
        <title>Chromosome-level genome assembly and manually-curated proteome of model necrotroph Parastagonospora nodorum Sn15 reveals a genome-wide trove of candidate effector homologs, and redundancy of virulence-related functions within an accessory chromosome.</title>
        <authorList>
            <person name="Bertazzoni S."/>
            <person name="Jones D.A.B."/>
            <person name="Phan H.T."/>
            <person name="Tan K.-C."/>
            <person name="Hane J.K."/>
        </authorList>
    </citation>
    <scope>NUCLEOTIDE SEQUENCE [LARGE SCALE GENOMIC DNA]</scope>
    <source>
        <strain evidence="3">SN15 / ATCC MYA-4574 / FGSC 10173)</strain>
    </source>
</reference>
<feature type="compositionally biased region" description="Polar residues" evidence="1">
    <location>
        <begin position="62"/>
        <end position="71"/>
    </location>
</feature>
<accession>A0A7U2I5N7</accession>